<evidence type="ECO:0008006" key="3">
    <source>
        <dbReference type="Google" id="ProtNLM"/>
    </source>
</evidence>
<organism evidence="1 2">
    <name type="scientific">Nostocoides vanveenii</name>
    <dbReference type="NCBI Taxonomy" id="330835"/>
    <lineage>
        <taxon>Bacteria</taxon>
        <taxon>Bacillati</taxon>
        <taxon>Actinomycetota</taxon>
        <taxon>Actinomycetes</taxon>
        <taxon>Micrococcales</taxon>
        <taxon>Intrasporangiaceae</taxon>
        <taxon>Nostocoides</taxon>
    </lineage>
</organism>
<keyword evidence="2" id="KW-1185">Reference proteome</keyword>
<accession>A0ABN2L2Q6</accession>
<gene>
    <name evidence="1" type="ORF">GCM10009810_32810</name>
</gene>
<dbReference type="PANTHER" id="PTHR24094">
    <property type="entry name" value="SECRETED PROTEIN"/>
    <property type="match status" value="1"/>
</dbReference>
<evidence type="ECO:0000313" key="2">
    <source>
        <dbReference type="Proteomes" id="UP001501475"/>
    </source>
</evidence>
<sequence>MPGTAASIRALAALPVAPRERGTDFCRAAFGPDTWPDLDGNGCSARQDTLRRQARRVRLGVIRSHSTGCHEVLGGTWIDAYTGAVLTGANMKDPRTAGTIQIDHVVSLFDAWVSGARTWPPAKRVQFANDTSVHELYAVAAQTNFDKSYRSVESWQPAPAARCRVARAVVEVKTAYGLSVTAGERDALASMLHTC</sequence>
<dbReference type="EMBL" id="BAAAPN010000097">
    <property type="protein sequence ID" value="GAA1772996.1"/>
    <property type="molecule type" value="Genomic_DNA"/>
</dbReference>
<dbReference type="Proteomes" id="UP001501475">
    <property type="component" value="Unassembled WGS sequence"/>
</dbReference>
<dbReference type="RefSeq" id="WP_344068204.1">
    <property type="nucleotide sequence ID" value="NZ_BAAAPN010000097.1"/>
</dbReference>
<protein>
    <recommendedName>
        <fullName evidence="3">HNH endonuclease</fullName>
    </recommendedName>
</protein>
<name>A0ABN2L2Q6_9MICO</name>
<evidence type="ECO:0000313" key="1">
    <source>
        <dbReference type="EMBL" id="GAA1772996.1"/>
    </source>
</evidence>
<comment type="caution">
    <text evidence="1">The sequence shown here is derived from an EMBL/GenBank/DDBJ whole genome shotgun (WGS) entry which is preliminary data.</text>
</comment>
<dbReference type="PANTHER" id="PTHR24094:SF15">
    <property type="entry name" value="AMP-DEPENDENT SYNTHETASE_LIGASE DOMAIN-CONTAINING PROTEIN-RELATED"/>
    <property type="match status" value="1"/>
</dbReference>
<proteinExistence type="predicted"/>
<reference evidence="1 2" key="1">
    <citation type="journal article" date="2019" name="Int. J. Syst. Evol. Microbiol.">
        <title>The Global Catalogue of Microorganisms (GCM) 10K type strain sequencing project: providing services to taxonomists for standard genome sequencing and annotation.</title>
        <authorList>
            <consortium name="The Broad Institute Genomics Platform"/>
            <consortium name="The Broad Institute Genome Sequencing Center for Infectious Disease"/>
            <person name="Wu L."/>
            <person name="Ma J."/>
        </authorList>
    </citation>
    <scope>NUCLEOTIDE SEQUENCE [LARGE SCALE GENOMIC DNA]</scope>
    <source>
        <strain evidence="1 2">JCM 15591</strain>
    </source>
</reference>